<gene>
    <name evidence="3" type="ORF">SAMN05444169_2523</name>
</gene>
<dbReference type="Pfam" id="PF01266">
    <property type="entry name" value="DAO"/>
    <property type="match status" value="1"/>
</dbReference>
<dbReference type="RefSeq" id="WP_079566252.1">
    <property type="nucleotide sequence ID" value="NZ_LT670818.1"/>
</dbReference>
<dbReference type="InterPro" id="IPR036188">
    <property type="entry name" value="FAD/NAD-bd_sf"/>
</dbReference>
<dbReference type="PANTHER" id="PTHR13847">
    <property type="entry name" value="SARCOSINE DEHYDROGENASE-RELATED"/>
    <property type="match status" value="1"/>
</dbReference>
<dbReference type="SUPFAM" id="SSF54373">
    <property type="entry name" value="FAD-linked reductases, C-terminal domain"/>
    <property type="match status" value="1"/>
</dbReference>
<dbReference type="Gene3D" id="3.50.50.60">
    <property type="entry name" value="FAD/NAD(P)-binding domain"/>
    <property type="match status" value="1"/>
</dbReference>
<dbReference type="OrthoDB" id="9815989at2"/>
<sequence>MPLALLKYGLNPGRRDAPQLRWQPEFKKNYDVIIIGAGGHGLATAYYLVSRHGIRNIAVLDKAWLGGGNTARNTTIIRANYLTPEGVAFYKESVELFRGLSEEVDINIMYSERGHFTLAHTDAAMRTARWRAEVNKHLGVDSEVIDADEVGRLCPTLNMSEEVRYPILGALYHPPGALARHDAVAWGYAKGAMAHGVEVHPSTEVTGILKQGNRAIGVETDRGTIHAGKVIQAVAGSSSRVSALAGFRLPIKTIPLQACVSEPVKPILDQIVVSGSLHVYISQSARGEMVMGGSTDPYGLYGSRSTLDFKEGLMAHMLELFPFMAELRVLRQWGGIADMTPDFSPVMGLTPVENYYIDSGWGTWGFKATPVCGFRMAECVATGRQPDLLKPFALDRFHSFDLVGEKGAASVGH</sequence>
<keyword evidence="1" id="KW-0560">Oxidoreductase</keyword>
<dbReference type="SUPFAM" id="SSF51905">
    <property type="entry name" value="FAD/NAD(P)-binding domain"/>
    <property type="match status" value="1"/>
</dbReference>
<dbReference type="Proteomes" id="UP000190675">
    <property type="component" value="Chromosome I"/>
</dbReference>
<accession>A0A1M5JWG1</accession>
<proteinExistence type="predicted"/>
<evidence type="ECO:0000313" key="3">
    <source>
        <dbReference type="EMBL" id="SHG44917.1"/>
    </source>
</evidence>
<dbReference type="GO" id="GO:0016491">
    <property type="term" value="F:oxidoreductase activity"/>
    <property type="evidence" value="ECO:0007669"/>
    <property type="project" value="UniProtKB-KW"/>
</dbReference>
<evidence type="ECO:0000313" key="4">
    <source>
        <dbReference type="Proteomes" id="UP000190675"/>
    </source>
</evidence>
<feature type="domain" description="FAD dependent oxidoreductase" evidence="2">
    <location>
        <begin position="31"/>
        <end position="378"/>
    </location>
</feature>
<dbReference type="Gene3D" id="3.30.9.10">
    <property type="entry name" value="D-Amino Acid Oxidase, subunit A, domain 2"/>
    <property type="match status" value="1"/>
</dbReference>
<protein>
    <submittedName>
        <fullName evidence="3">N-methylglutamate dehydrogenase subunit A</fullName>
    </submittedName>
</protein>
<dbReference type="AlphaFoldDB" id="A0A1M5JWG1"/>
<dbReference type="GO" id="GO:0005737">
    <property type="term" value="C:cytoplasm"/>
    <property type="evidence" value="ECO:0007669"/>
    <property type="project" value="TreeGrafter"/>
</dbReference>
<reference evidence="3 4" key="1">
    <citation type="submission" date="2016-11" db="EMBL/GenBank/DDBJ databases">
        <authorList>
            <person name="Jaros S."/>
            <person name="Januszkiewicz K."/>
            <person name="Wedrychowicz H."/>
        </authorList>
    </citation>
    <scope>NUCLEOTIDE SEQUENCE [LARGE SCALE GENOMIC DNA]</scope>
    <source>
        <strain evidence="3 4">GAS242</strain>
    </source>
</reference>
<evidence type="ECO:0000259" key="2">
    <source>
        <dbReference type="Pfam" id="PF01266"/>
    </source>
</evidence>
<evidence type="ECO:0000256" key="1">
    <source>
        <dbReference type="ARBA" id="ARBA00023002"/>
    </source>
</evidence>
<name>A0A1M5JWG1_9BRAD</name>
<dbReference type="EMBL" id="LT670818">
    <property type="protein sequence ID" value="SHG44917.1"/>
    <property type="molecule type" value="Genomic_DNA"/>
</dbReference>
<dbReference type="InterPro" id="IPR006076">
    <property type="entry name" value="FAD-dep_OxRdtase"/>
</dbReference>
<organism evidence="3 4">
    <name type="scientific">Bradyrhizobium erythrophlei</name>
    <dbReference type="NCBI Taxonomy" id="1437360"/>
    <lineage>
        <taxon>Bacteria</taxon>
        <taxon>Pseudomonadati</taxon>
        <taxon>Pseudomonadota</taxon>
        <taxon>Alphaproteobacteria</taxon>
        <taxon>Hyphomicrobiales</taxon>
        <taxon>Nitrobacteraceae</taxon>
        <taxon>Bradyrhizobium</taxon>
    </lineage>
</organism>
<dbReference type="PANTHER" id="PTHR13847:SF287">
    <property type="entry name" value="FAD-DEPENDENT OXIDOREDUCTASE DOMAIN-CONTAINING PROTEIN 1"/>
    <property type="match status" value="1"/>
</dbReference>